<dbReference type="GO" id="GO:0022857">
    <property type="term" value="F:transmembrane transporter activity"/>
    <property type="evidence" value="ECO:0007669"/>
    <property type="project" value="TreeGrafter"/>
</dbReference>
<protein>
    <submittedName>
        <fullName evidence="6">Inorganic phosphate cotransporter</fullName>
    </submittedName>
</protein>
<evidence type="ECO:0000313" key="7">
    <source>
        <dbReference type="Proteomes" id="UP000886998"/>
    </source>
</evidence>
<evidence type="ECO:0000256" key="3">
    <source>
        <dbReference type="ARBA" id="ARBA00022989"/>
    </source>
</evidence>
<keyword evidence="4 5" id="KW-0472">Membrane</keyword>
<gene>
    <name evidence="6" type="primary">Picot_46</name>
    <name evidence="6" type="ORF">TNIN_208971</name>
</gene>
<sequence length="130" mass="14931">MSENRPAVPWKKILTSVPCYAYYYGLFGHYWSIAYYLSVHPTFMGTILHFSMTENGATSCLPVAMKSVGGVIASLEPLGSPYAWREFSWLDVILSSTFCVSLYRCFFRNSSRWHHDCCWRYVSNVSLVSQ</sequence>
<evidence type="ECO:0000256" key="4">
    <source>
        <dbReference type="ARBA" id="ARBA00023136"/>
    </source>
</evidence>
<dbReference type="InterPro" id="IPR050382">
    <property type="entry name" value="MFS_Na/Anion_cotransporter"/>
</dbReference>
<feature type="transmembrane region" description="Helical" evidence="5">
    <location>
        <begin position="21"/>
        <end position="38"/>
    </location>
</feature>
<dbReference type="PANTHER" id="PTHR11662">
    <property type="entry name" value="SOLUTE CARRIER FAMILY 17"/>
    <property type="match status" value="1"/>
</dbReference>
<evidence type="ECO:0000313" key="6">
    <source>
        <dbReference type="EMBL" id="GFY78457.1"/>
    </source>
</evidence>
<name>A0A8X7CUH8_9ARAC</name>
<dbReference type="PANTHER" id="PTHR11662:SF399">
    <property type="entry name" value="FI19708P1-RELATED"/>
    <property type="match status" value="1"/>
</dbReference>
<comment type="caution">
    <text evidence="6">The sequence shown here is derived from an EMBL/GenBank/DDBJ whole genome shotgun (WGS) entry which is preliminary data.</text>
</comment>
<reference evidence="6" key="1">
    <citation type="submission" date="2020-08" db="EMBL/GenBank/DDBJ databases">
        <title>Multicomponent nature underlies the extraordinary mechanical properties of spider dragline silk.</title>
        <authorList>
            <person name="Kono N."/>
            <person name="Nakamura H."/>
            <person name="Mori M."/>
            <person name="Yoshida Y."/>
            <person name="Ohtoshi R."/>
            <person name="Malay A.D."/>
            <person name="Moran D.A.P."/>
            <person name="Tomita M."/>
            <person name="Numata K."/>
            <person name="Arakawa K."/>
        </authorList>
    </citation>
    <scope>NUCLEOTIDE SEQUENCE</scope>
</reference>
<organism evidence="6 7">
    <name type="scientific">Trichonephila inaurata madagascariensis</name>
    <dbReference type="NCBI Taxonomy" id="2747483"/>
    <lineage>
        <taxon>Eukaryota</taxon>
        <taxon>Metazoa</taxon>
        <taxon>Ecdysozoa</taxon>
        <taxon>Arthropoda</taxon>
        <taxon>Chelicerata</taxon>
        <taxon>Arachnida</taxon>
        <taxon>Araneae</taxon>
        <taxon>Araneomorphae</taxon>
        <taxon>Entelegynae</taxon>
        <taxon>Araneoidea</taxon>
        <taxon>Nephilidae</taxon>
        <taxon>Trichonephila</taxon>
        <taxon>Trichonephila inaurata</taxon>
    </lineage>
</organism>
<dbReference type="Proteomes" id="UP000886998">
    <property type="component" value="Unassembled WGS sequence"/>
</dbReference>
<dbReference type="OrthoDB" id="6421734at2759"/>
<evidence type="ECO:0000256" key="2">
    <source>
        <dbReference type="ARBA" id="ARBA00022692"/>
    </source>
</evidence>
<dbReference type="GO" id="GO:0006820">
    <property type="term" value="P:monoatomic anion transport"/>
    <property type="evidence" value="ECO:0007669"/>
    <property type="project" value="TreeGrafter"/>
</dbReference>
<comment type="subcellular location">
    <subcellularLocation>
        <location evidence="1">Membrane</location>
        <topology evidence="1">Multi-pass membrane protein</topology>
    </subcellularLocation>
</comment>
<evidence type="ECO:0000256" key="1">
    <source>
        <dbReference type="ARBA" id="ARBA00004141"/>
    </source>
</evidence>
<keyword evidence="3 5" id="KW-1133">Transmembrane helix</keyword>
<proteinExistence type="predicted"/>
<dbReference type="GO" id="GO:0016020">
    <property type="term" value="C:membrane"/>
    <property type="evidence" value="ECO:0007669"/>
    <property type="project" value="UniProtKB-SubCell"/>
</dbReference>
<dbReference type="EMBL" id="BMAV01023013">
    <property type="protein sequence ID" value="GFY78457.1"/>
    <property type="molecule type" value="Genomic_DNA"/>
</dbReference>
<keyword evidence="2 5" id="KW-0812">Transmembrane</keyword>
<accession>A0A8X7CUH8</accession>
<dbReference type="AlphaFoldDB" id="A0A8X7CUH8"/>
<keyword evidence="7" id="KW-1185">Reference proteome</keyword>
<evidence type="ECO:0000256" key="5">
    <source>
        <dbReference type="SAM" id="Phobius"/>
    </source>
</evidence>